<dbReference type="InterPro" id="IPR002491">
    <property type="entry name" value="ABC_transptr_periplasmic_BD"/>
</dbReference>
<dbReference type="Gene3D" id="3.40.50.1980">
    <property type="entry name" value="Nitrogenase molybdenum iron protein domain"/>
    <property type="match status" value="2"/>
</dbReference>
<dbReference type="Proteomes" id="UP000003947">
    <property type="component" value="Unassembled WGS sequence"/>
</dbReference>
<dbReference type="PANTHER" id="PTHR30535:SF35">
    <property type="entry name" value="PERIPLASMIC BINDING PROTEIN"/>
    <property type="match status" value="1"/>
</dbReference>
<dbReference type="InterPro" id="IPR050902">
    <property type="entry name" value="ABC_Transporter_SBP"/>
</dbReference>
<name>I4YU21_9HYPH</name>
<dbReference type="STRING" id="864069.MicloDRAFT_00040290"/>
<accession>I4YU21</accession>
<dbReference type="EMBL" id="JH660645">
    <property type="protein sequence ID" value="EIM27463.1"/>
    <property type="molecule type" value="Genomic_DNA"/>
</dbReference>
<protein>
    <submittedName>
        <fullName evidence="2">ABC-type Fe3+-hydroxamate transport system, periplasmic component</fullName>
    </submittedName>
</protein>
<keyword evidence="3" id="KW-1185">Reference proteome</keyword>
<evidence type="ECO:0000313" key="2">
    <source>
        <dbReference type="EMBL" id="EIM27463.1"/>
    </source>
</evidence>
<organism evidence="2 3">
    <name type="scientific">Microvirga lotononidis</name>
    <dbReference type="NCBI Taxonomy" id="864069"/>
    <lineage>
        <taxon>Bacteria</taxon>
        <taxon>Pseudomonadati</taxon>
        <taxon>Pseudomonadota</taxon>
        <taxon>Alphaproteobacteria</taxon>
        <taxon>Hyphomicrobiales</taxon>
        <taxon>Methylobacteriaceae</taxon>
        <taxon>Microvirga</taxon>
    </lineage>
</organism>
<evidence type="ECO:0000313" key="3">
    <source>
        <dbReference type="Proteomes" id="UP000003947"/>
    </source>
</evidence>
<dbReference type="Pfam" id="PF01497">
    <property type="entry name" value="Peripla_BP_2"/>
    <property type="match status" value="1"/>
</dbReference>
<dbReference type="eggNOG" id="COG0614">
    <property type="taxonomic scope" value="Bacteria"/>
</dbReference>
<dbReference type="PATRIC" id="fig|864069.3.peg.4364"/>
<dbReference type="AlphaFoldDB" id="I4YU21"/>
<feature type="domain" description="Fe/B12 periplasmic-binding" evidence="1">
    <location>
        <begin position="44"/>
        <end position="268"/>
    </location>
</feature>
<dbReference type="SUPFAM" id="SSF53807">
    <property type="entry name" value="Helical backbone' metal receptor"/>
    <property type="match status" value="1"/>
</dbReference>
<reference evidence="2 3" key="1">
    <citation type="submission" date="2012-02" db="EMBL/GenBank/DDBJ databases">
        <title>Improved High-Quality Draft sequence of Microvirga sp. WSM3557.</title>
        <authorList>
            <consortium name="US DOE Joint Genome Institute"/>
            <person name="Lucas S."/>
            <person name="Han J."/>
            <person name="Lapidus A."/>
            <person name="Cheng J.-F."/>
            <person name="Goodwin L."/>
            <person name="Pitluck S."/>
            <person name="Peters L."/>
            <person name="Zhang X."/>
            <person name="Detter J.C."/>
            <person name="Han C."/>
            <person name="Tapia R."/>
            <person name="Land M."/>
            <person name="Hauser L."/>
            <person name="Kyrpides N."/>
            <person name="Ivanova N."/>
            <person name="Pagani I."/>
            <person name="Brau L."/>
            <person name="Yates R."/>
            <person name="O'Hara G."/>
            <person name="Rui T."/>
            <person name="Howieson J."/>
            <person name="Reeve W."/>
            <person name="Woyke T."/>
        </authorList>
    </citation>
    <scope>NUCLEOTIDE SEQUENCE [LARGE SCALE GENOMIC DNA]</scope>
    <source>
        <strain evidence="2 3">WSM3557</strain>
    </source>
</reference>
<proteinExistence type="predicted"/>
<dbReference type="PANTHER" id="PTHR30535">
    <property type="entry name" value="VITAMIN B12-BINDING PROTEIN"/>
    <property type="match status" value="1"/>
</dbReference>
<sequence precursor="true">MGTKEIENAPMFHRSVICRAALVLLPCLGLFIAGAGAQTRPERVASLNLCTDQLLLALADRGRISSLSRLAGDPSLSFLADKAAGLPRNDGGAEAVLFARPDLVLTGTYGQQEQGVLLRRQGLDVMTFAPWTSLEQGRSQIRALALRLGHPNRGEDLIARIDGSLERARGMVSGQPSLLVYERGGWVMGPRSPIGEVLVQMGFRLHQGALGLTEGGVARLETIVTNPPDFMLVDEASNQAVDNGTALLAHPALTEAVPRTRRLALPARLTICGGPSTPAAIDALSAEVQAKIR</sequence>
<gene>
    <name evidence="2" type="ORF">MicloDRAFT_00040290</name>
</gene>
<dbReference type="HOGENOM" id="CLU_038034_8_0_5"/>
<evidence type="ECO:0000259" key="1">
    <source>
        <dbReference type="Pfam" id="PF01497"/>
    </source>
</evidence>